<dbReference type="AlphaFoldDB" id="A0A139IA01"/>
<gene>
    <name evidence="4" type="ORF">AC579_9452</name>
</gene>
<feature type="chain" id="PRO_5007297295" description="Mid2 domain-containing protein" evidence="3">
    <location>
        <begin position="21"/>
        <end position="174"/>
    </location>
</feature>
<feature type="region of interest" description="Disordered" evidence="1">
    <location>
        <begin position="34"/>
        <end position="62"/>
    </location>
</feature>
<reference evidence="4 5" key="1">
    <citation type="submission" date="2015-07" db="EMBL/GenBank/DDBJ databases">
        <title>Comparative genomics of the Sigatoka disease complex on banana suggests a link between parallel evolutionary changes in Pseudocercospora fijiensis and Pseudocercospora eumusae and increased virulence on the banana host.</title>
        <authorList>
            <person name="Chang T.-C."/>
            <person name="Salvucci A."/>
            <person name="Crous P.W."/>
            <person name="Stergiopoulos I."/>
        </authorList>
    </citation>
    <scope>NUCLEOTIDE SEQUENCE [LARGE SCALE GENOMIC DNA]</scope>
    <source>
        <strain evidence="4 5">CBS 116634</strain>
    </source>
</reference>
<feature type="signal peptide" evidence="3">
    <location>
        <begin position="1"/>
        <end position="20"/>
    </location>
</feature>
<organism evidence="4 5">
    <name type="scientific">Pseudocercospora musae</name>
    <dbReference type="NCBI Taxonomy" id="113226"/>
    <lineage>
        <taxon>Eukaryota</taxon>
        <taxon>Fungi</taxon>
        <taxon>Dikarya</taxon>
        <taxon>Ascomycota</taxon>
        <taxon>Pezizomycotina</taxon>
        <taxon>Dothideomycetes</taxon>
        <taxon>Dothideomycetidae</taxon>
        <taxon>Mycosphaerellales</taxon>
        <taxon>Mycosphaerellaceae</taxon>
        <taxon>Pseudocercospora</taxon>
    </lineage>
</organism>
<evidence type="ECO:0000256" key="3">
    <source>
        <dbReference type="SAM" id="SignalP"/>
    </source>
</evidence>
<dbReference type="EMBL" id="LFZO01000205">
    <property type="protein sequence ID" value="KXT11362.1"/>
    <property type="molecule type" value="Genomic_DNA"/>
</dbReference>
<keyword evidence="3" id="KW-0732">Signal</keyword>
<evidence type="ECO:0000313" key="5">
    <source>
        <dbReference type="Proteomes" id="UP000073492"/>
    </source>
</evidence>
<feature type="compositionally biased region" description="Low complexity" evidence="1">
    <location>
        <begin position="47"/>
        <end position="62"/>
    </location>
</feature>
<keyword evidence="2" id="KW-0812">Transmembrane</keyword>
<keyword evidence="5" id="KW-1185">Reference proteome</keyword>
<feature type="region of interest" description="Disordered" evidence="1">
    <location>
        <begin position="122"/>
        <end position="142"/>
    </location>
</feature>
<feature type="transmembrane region" description="Helical" evidence="2">
    <location>
        <begin position="69"/>
        <end position="90"/>
    </location>
</feature>
<comment type="caution">
    <text evidence="4">The sequence shown here is derived from an EMBL/GenBank/DDBJ whole genome shotgun (WGS) entry which is preliminary data.</text>
</comment>
<evidence type="ECO:0000313" key="4">
    <source>
        <dbReference type="EMBL" id="KXT11362.1"/>
    </source>
</evidence>
<accession>A0A139IA01</accession>
<name>A0A139IA01_9PEZI</name>
<evidence type="ECO:0008006" key="6">
    <source>
        <dbReference type="Google" id="ProtNLM"/>
    </source>
</evidence>
<keyword evidence="2" id="KW-0472">Membrane</keyword>
<evidence type="ECO:0000256" key="2">
    <source>
        <dbReference type="SAM" id="Phobius"/>
    </source>
</evidence>
<proteinExistence type="predicted"/>
<sequence length="174" mass="19411">MERHLRIATLLLLCINQVFARNLEIIRTELQAEPLVPTPTPTPSQISVGPSPEPQSSSQVSSVDAGTRAGVAIGCLFGMCLLAGIVFYVMKRRKQWLARRVNDQRVQELQVADIIRSRTVQSQALVQPSPEPKDQLPQISEPSGLEITRVELEGTRLPGWEYTRSHEVRQDGSF</sequence>
<protein>
    <recommendedName>
        <fullName evidence="6">Mid2 domain-containing protein</fullName>
    </recommendedName>
</protein>
<keyword evidence="2" id="KW-1133">Transmembrane helix</keyword>
<dbReference type="OrthoDB" id="6718861at2759"/>
<evidence type="ECO:0000256" key="1">
    <source>
        <dbReference type="SAM" id="MobiDB-lite"/>
    </source>
</evidence>
<dbReference type="Proteomes" id="UP000073492">
    <property type="component" value="Unassembled WGS sequence"/>
</dbReference>